<dbReference type="InterPro" id="IPR058512">
    <property type="entry name" value="DUF8199"/>
</dbReference>
<dbReference type="EMBL" id="LT634361">
    <property type="protein sequence ID" value="SFZ80491.1"/>
    <property type="molecule type" value="Genomic_DNA"/>
</dbReference>
<dbReference type="RefSeq" id="WP_051398859.1">
    <property type="nucleotide sequence ID" value="NZ_BAUG01000042.1"/>
</dbReference>
<reference evidence="1 2" key="1">
    <citation type="submission" date="2016-11" db="EMBL/GenBank/DDBJ databases">
        <authorList>
            <person name="Jaros S."/>
            <person name="Januszkiewicz K."/>
            <person name="Wedrychowicz H."/>
        </authorList>
    </citation>
    <scope>NUCLEOTIDE SEQUENCE [LARGE SCALE GENOMIC DNA]</scope>
    <source>
        <strain evidence="1">NCIMB 2154T</strain>
    </source>
</reference>
<dbReference type="GeneID" id="47722199"/>
<dbReference type="Pfam" id="PF26622">
    <property type="entry name" value="DUF8199"/>
    <property type="match status" value="1"/>
</dbReference>
<dbReference type="InterPro" id="IPR058060">
    <property type="entry name" value="HYC_CC_PP"/>
</dbReference>
<proteinExistence type="predicted"/>
<gene>
    <name evidence="1" type="ORF">MARIT_0609</name>
</gene>
<evidence type="ECO:0008006" key="3">
    <source>
        <dbReference type="Google" id="ProtNLM"/>
    </source>
</evidence>
<dbReference type="STRING" id="1349785.GCA_000509405_00653"/>
<protein>
    <recommendedName>
        <fullName evidence="3">Secreted protein</fullName>
    </recommendedName>
</protein>
<organism evidence="1 2">
    <name type="scientific">Tenacibaculum maritimum NCIMB 2154</name>
    <dbReference type="NCBI Taxonomy" id="1349785"/>
    <lineage>
        <taxon>Bacteria</taxon>
        <taxon>Pseudomonadati</taxon>
        <taxon>Bacteroidota</taxon>
        <taxon>Flavobacteriia</taxon>
        <taxon>Flavobacteriales</taxon>
        <taxon>Flavobacteriaceae</taxon>
        <taxon>Tenacibaculum</taxon>
    </lineage>
</organism>
<name>A0A2H1E808_9FLAO</name>
<accession>A0A2H1E808</accession>
<dbReference type="OrthoDB" id="1493875at2"/>
<evidence type="ECO:0000313" key="1">
    <source>
        <dbReference type="EMBL" id="SFZ80491.1"/>
    </source>
</evidence>
<evidence type="ECO:0000313" key="2">
    <source>
        <dbReference type="Proteomes" id="UP000231564"/>
    </source>
</evidence>
<dbReference type="KEGG" id="tmar:MARIT_0609"/>
<dbReference type="AlphaFoldDB" id="A0A2H1E808"/>
<dbReference type="Proteomes" id="UP000231564">
    <property type="component" value="Chromosome MARIT"/>
</dbReference>
<keyword evidence="2" id="KW-1185">Reference proteome</keyword>
<sequence>MKLTLTKIAVFVLSLLVLFSTVSFSVEKHFCGDFLVDVSFLGTADSCAINVKDDCSTSMIKKKCCKDELHKIEGQKELKKEFIDSFDFSKQKFAFVFLVSYYNLFQPSGKGIVPHENYSPPDLIFDIQLLHEVFII</sequence>
<dbReference type="NCBIfam" id="NF047658">
    <property type="entry name" value="HYC_CC_PP"/>
    <property type="match status" value="1"/>
</dbReference>